<dbReference type="PANTHER" id="PTHR35848:SF9">
    <property type="entry name" value="SLL1358 PROTEIN"/>
    <property type="match status" value="1"/>
</dbReference>
<dbReference type="PATRIC" id="fig|1489064.4.peg.3290"/>
<organism evidence="3 4">
    <name type="scientific">Kiloniella spongiae</name>
    <dbReference type="NCBI Taxonomy" id="1489064"/>
    <lineage>
        <taxon>Bacteria</taxon>
        <taxon>Pseudomonadati</taxon>
        <taxon>Pseudomonadota</taxon>
        <taxon>Alphaproteobacteria</taxon>
        <taxon>Rhodospirillales</taxon>
        <taxon>Kiloniellaceae</taxon>
        <taxon>Kiloniella</taxon>
    </lineage>
</organism>
<dbReference type="CDD" id="cd02224">
    <property type="entry name" value="cupin_SPO2919-like"/>
    <property type="match status" value="1"/>
</dbReference>
<dbReference type="EMBL" id="LAQL01000006">
    <property type="protein sequence ID" value="KLN60796.1"/>
    <property type="molecule type" value="Genomic_DNA"/>
</dbReference>
<name>A0A0H2MEZ4_9PROT</name>
<protein>
    <submittedName>
        <fullName evidence="3">Cupin</fullName>
    </submittedName>
</protein>
<dbReference type="PANTHER" id="PTHR35848">
    <property type="entry name" value="OXALATE-BINDING PROTEIN"/>
    <property type="match status" value="1"/>
</dbReference>
<dbReference type="InterPro" id="IPR011051">
    <property type="entry name" value="RmlC_Cupin_sf"/>
</dbReference>
<evidence type="ECO:0000313" key="4">
    <source>
        <dbReference type="Proteomes" id="UP000035444"/>
    </source>
</evidence>
<evidence type="ECO:0000259" key="2">
    <source>
        <dbReference type="Pfam" id="PF07883"/>
    </source>
</evidence>
<gene>
    <name evidence="3" type="ORF">WH96_09990</name>
</gene>
<dbReference type="Pfam" id="PF07883">
    <property type="entry name" value="Cupin_2"/>
    <property type="match status" value="1"/>
</dbReference>
<dbReference type="Gene3D" id="2.60.120.10">
    <property type="entry name" value="Jelly Rolls"/>
    <property type="match status" value="1"/>
</dbReference>
<evidence type="ECO:0000313" key="3">
    <source>
        <dbReference type="EMBL" id="KLN60796.1"/>
    </source>
</evidence>
<sequence length="161" mass="18128">MKNYLIKKHEIEQMQGTEKEHFLNPNAIRTNKSLGDLTGLTGLGFHIIAVEPGRETTEYHVHYHEDECVYVLSGTATAYIGDEEYQINEGDFIGYRAGGEAHGITNTGTETLKCIVVGQRLAFDMADYPHKDKRIFREDGKPWQLVDKENIETPTGSVGKK</sequence>
<accession>A0A0H2MEZ4</accession>
<dbReference type="InterPro" id="IPR014710">
    <property type="entry name" value="RmlC-like_jellyroll"/>
</dbReference>
<comment type="caution">
    <text evidence="3">The sequence shown here is derived from an EMBL/GenBank/DDBJ whole genome shotgun (WGS) entry which is preliminary data.</text>
</comment>
<dbReference type="AlphaFoldDB" id="A0A0H2MEZ4"/>
<dbReference type="SUPFAM" id="SSF51182">
    <property type="entry name" value="RmlC-like cupins"/>
    <property type="match status" value="1"/>
</dbReference>
<keyword evidence="4" id="KW-1185">Reference proteome</keyword>
<dbReference type="OrthoDB" id="5290459at2"/>
<dbReference type="STRING" id="1489064.WH96_09990"/>
<proteinExistence type="predicted"/>
<dbReference type="Proteomes" id="UP000035444">
    <property type="component" value="Unassembled WGS sequence"/>
</dbReference>
<evidence type="ECO:0000256" key="1">
    <source>
        <dbReference type="ARBA" id="ARBA00022723"/>
    </source>
</evidence>
<dbReference type="GO" id="GO:0046872">
    <property type="term" value="F:metal ion binding"/>
    <property type="evidence" value="ECO:0007669"/>
    <property type="project" value="UniProtKB-KW"/>
</dbReference>
<dbReference type="RefSeq" id="WP_047764010.1">
    <property type="nucleotide sequence ID" value="NZ_LAQL01000006.1"/>
</dbReference>
<dbReference type="InterPro" id="IPR051610">
    <property type="entry name" value="GPI/OXD"/>
</dbReference>
<dbReference type="InterPro" id="IPR013096">
    <property type="entry name" value="Cupin_2"/>
</dbReference>
<keyword evidence="1" id="KW-0479">Metal-binding</keyword>
<feature type="domain" description="Cupin type-2" evidence="2">
    <location>
        <begin position="48"/>
        <end position="117"/>
    </location>
</feature>
<reference evidence="3 4" key="1">
    <citation type="submission" date="2015-03" db="EMBL/GenBank/DDBJ databases">
        <title>Genome Sequence of Kiloniella spongiae MEBiC09566, isolated from a marine sponge.</title>
        <authorList>
            <person name="Shao Z."/>
            <person name="Wang L."/>
            <person name="Li X."/>
        </authorList>
    </citation>
    <scope>NUCLEOTIDE SEQUENCE [LARGE SCALE GENOMIC DNA]</scope>
    <source>
        <strain evidence="3 4">MEBiC09566</strain>
    </source>
</reference>